<protein>
    <submittedName>
        <fullName evidence="2">Uncharacterized protein</fullName>
    </submittedName>
</protein>
<feature type="transmembrane region" description="Helical" evidence="1">
    <location>
        <begin position="28"/>
        <end position="51"/>
    </location>
</feature>
<dbReference type="KEGG" id="pcor:KS4_01740"/>
<dbReference type="AlphaFoldDB" id="A0A517YPJ3"/>
<dbReference type="EMBL" id="CP036425">
    <property type="protein sequence ID" value="QDU32145.1"/>
    <property type="molecule type" value="Genomic_DNA"/>
</dbReference>
<keyword evidence="3" id="KW-1185">Reference proteome</keyword>
<dbReference type="RefSeq" id="WP_145073231.1">
    <property type="nucleotide sequence ID" value="NZ_CP036425.1"/>
</dbReference>
<reference evidence="2 3" key="1">
    <citation type="submission" date="2019-02" db="EMBL/GenBank/DDBJ databases">
        <title>Deep-cultivation of Planctomycetes and their phenomic and genomic characterization uncovers novel biology.</title>
        <authorList>
            <person name="Wiegand S."/>
            <person name="Jogler M."/>
            <person name="Boedeker C."/>
            <person name="Pinto D."/>
            <person name="Vollmers J."/>
            <person name="Rivas-Marin E."/>
            <person name="Kohn T."/>
            <person name="Peeters S.H."/>
            <person name="Heuer A."/>
            <person name="Rast P."/>
            <person name="Oberbeckmann S."/>
            <person name="Bunk B."/>
            <person name="Jeske O."/>
            <person name="Meyerdierks A."/>
            <person name="Storesund J.E."/>
            <person name="Kallscheuer N."/>
            <person name="Luecker S."/>
            <person name="Lage O.M."/>
            <person name="Pohl T."/>
            <person name="Merkel B.J."/>
            <person name="Hornburger P."/>
            <person name="Mueller R.-W."/>
            <person name="Bruemmer F."/>
            <person name="Labrenz M."/>
            <person name="Spormann A.M."/>
            <person name="Op den Camp H."/>
            <person name="Overmann J."/>
            <person name="Amann R."/>
            <person name="Jetten M.S.M."/>
            <person name="Mascher T."/>
            <person name="Medema M.H."/>
            <person name="Devos D.P."/>
            <person name="Kaster A.-K."/>
            <person name="Ovreas L."/>
            <person name="Rohde M."/>
            <person name="Galperin M.Y."/>
            <person name="Jogler C."/>
        </authorList>
    </citation>
    <scope>NUCLEOTIDE SEQUENCE [LARGE SCALE GENOMIC DNA]</scope>
    <source>
        <strain evidence="2 3">KS4</strain>
    </source>
</reference>
<keyword evidence="1" id="KW-1133">Transmembrane helix</keyword>
<organism evidence="2 3">
    <name type="scientific">Poriferisphaera corsica</name>
    <dbReference type="NCBI Taxonomy" id="2528020"/>
    <lineage>
        <taxon>Bacteria</taxon>
        <taxon>Pseudomonadati</taxon>
        <taxon>Planctomycetota</taxon>
        <taxon>Phycisphaerae</taxon>
        <taxon>Phycisphaerales</taxon>
        <taxon>Phycisphaeraceae</taxon>
        <taxon>Poriferisphaera</taxon>
    </lineage>
</organism>
<dbReference type="Proteomes" id="UP000317369">
    <property type="component" value="Chromosome"/>
</dbReference>
<proteinExistence type="predicted"/>
<evidence type="ECO:0000313" key="2">
    <source>
        <dbReference type="EMBL" id="QDU32145.1"/>
    </source>
</evidence>
<keyword evidence="1" id="KW-0812">Transmembrane</keyword>
<dbReference type="OrthoDB" id="176305at2"/>
<name>A0A517YPJ3_9BACT</name>
<sequence>MSSQTIPQNTSSNKHFNTPRPRRSILKIILVILATTILLSLITLTISYFLWHRHLDNKLTAEFVRLRANGELITLQDIQAQYTKPINGLNAADYYTPRFDALTVASEIFDTTSPLNPAATQMMMPSLPSADTPQIPFFTETPSEYTRLNLTPPLIVLNDTKTYLASIQEDLSELLNPPIFTGCFYRDTQFQFPLLGPADHLQQIRNTSRHLQLAHWLAVHEKQPNDALQTLTTIRSLANTLENEPFLIGQLVRTSLLSLLNKEAQRAINAHLFNDQQLVQLQTILTPINADSTLIKTLQGERSALFAGINFYANNPIMHHLGLNKKEKLFAIQYYDAIKKDIIASKNTLPNASKLIQQAPFVYIATNTLLPAHKATIKTFHQIEYELTTTQLAIASYRFYLSNRQPPQNLANLTSNHLSINLLNAAGEIDEQITNDYKLRTTSNGLLVYHPGPDNTDNLGNPYNPQGNEQHGLNQTDITAAISYSNANQPILLQLFLKTTQAHLDNLKAEHENDQPDGQE</sequence>
<gene>
    <name evidence="2" type="ORF">KS4_01740</name>
</gene>
<evidence type="ECO:0000313" key="3">
    <source>
        <dbReference type="Proteomes" id="UP000317369"/>
    </source>
</evidence>
<accession>A0A517YPJ3</accession>
<keyword evidence="1" id="KW-0472">Membrane</keyword>
<evidence type="ECO:0000256" key="1">
    <source>
        <dbReference type="SAM" id="Phobius"/>
    </source>
</evidence>